<dbReference type="OrthoDB" id="8639774at2"/>
<organism evidence="2 3">
    <name type="scientific">Methylomagnum ishizawai</name>
    <dbReference type="NCBI Taxonomy" id="1760988"/>
    <lineage>
        <taxon>Bacteria</taxon>
        <taxon>Pseudomonadati</taxon>
        <taxon>Pseudomonadota</taxon>
        <taxon>Gammaproteobacteria</taxon>
        <taxon>Methylococcales</taxon>
        <taxon>Methylococcaceae</taxon>
        <taxon>Methylomagnum</taxon>
    </lineage>
</organism>
<dbReference type="EMBL" id="FXAM01000001">
    <property type="protein sequence ID" value="SMF96449.1"/>
    <property type="molecule type" value="Genomic_DNA"/>
</dbReference>
<evidence type="ECO:0000313" key="3">
    <source>
        <dbReference type="Proteomes" id="UP000192923"/>
    </source>
</evidence>
<protein>
    <submittedName>
        <fullName evidence="2">Uncharacterized conserved protein</fullName>
    </submittedName>
</protein>
<evidence type="ECO:0000256" key="1">
    <source>
        <dbReference type="SAM" id="SignalP"/>
    </source>
</evidence>
<feature type="chain" id="PRO_5012509219" evidence="1">
    <location>
        <begin position="28"/>
        <end position="337"/>
    </location>
</feature>
<sequence length="337" mass="37078">MFQTLSSRPRPALAALALALVPACAPATEGGTSHYFPGAYNDFFMNKQMDPGVYFRDDLVYYGGRLPDVTLGRNTAVNADLDLWLTIAKMGWVSDFEILGARYGASLFMPIVFDAHLRGTVESGPRQGSGSGNEGGMGDMGVSPLSLVWKWEDFNVKLDEFIIMPTGFYNPDQIVNLGKNYWSFDSVLGLTWVHPTRGHEVSFNVGFLSNTKNDATEYQSGDEFHLDYTVAQHFSEAFGIGVTGFYFSQLSNDKSPMLSQLQGVVNALNQMRDATGQPLLPQVGGFQGEAAGVGPIVRYSPKLGDKQVHFIGKWIHEYDVQHRFEGNLGMVSVALNF</sequence>
<keyword evidence="3" id="KW-1185">Reference proteome</keyword>
<dbReference type="RefSeq" id="WP_085215334.1">
    <property type="nucleotide sequence ID" value="NZ_FXAM01000001.1"/>
</dbReference>
<dbReference type="Proteomes" id="UP000192923">
    <property type="component" value="Unassembled WGS sequence"/>
</dbReference>
<dbReference type="AlphaFoldDB" id="A0A1Y6D0I2"/>
<dbReference type="InterPro" id="IPR025737">
    <property type="entry name" value="FApF"/>
</dbReference>
<dbReference type="STRING" id="1760988.SAMN02949497_3848"/>
<name>A0A1Y6D0I2_9GAMM</name>
<proteinExistence type="predicted"/>
<feature type="signal peptide" evidence="1">
    <location>
        <begin position="1"/>
        <end position="27"/>
    </location>
</feature>
<evidence type="ECO:0000313" key="2">
    <source>
        <dbReference type="EMBL" id="SMF96449.1"/>
    </source>
</evidence>
<dbReference type="Pfam" id="PF13557">
    <property type="entry name" value="Phenol_MetA_deg"/>
    <property type="match status" value="1"/>
</dbReference>
<keyword evidence="1" id="KW-0732">Signal</keyword>
<reference evidence="2 3" key="1">
    <citation type="submission" date="2016-12" db="EMBL/GenBank/DDBJ databases">
        <authorList>
            <person name="Song W.-J."/>
            <person name="Kurnit D.M."/>
        </authorList>
    </citation>
    <scope>NUCLEOTIDE SEQUENCE [LARGE SCALE GENOMIC DNA]</scope>
    <source>
        <strain evidence="2 3">175</strain>
    </source>
</reference>
<accession>A0A1Y6D0I2</accession>
<gene>
    <name evidence="2" type="ORF">SAMN02949497_3848</name>
</gene>